<dbReference type="PANTHER" id="PTHR39428">
    <property type="entry name" value="F420H(2)-DEPENDENT QUINONE REDUCTASE RV1261C"/>
    <property type="match status" value="1"/>
</dbReference>
<sequence>MPNLFLLTLKVHQTIYERTGGLLGHRLLGRPTLLLHTRGRRTGQPRTSALLYAKDGEDLLVVASNGGHHKPPAWLLNLEADPDVVAQIGVRRREVRATPLRPGHPDYDRLFAICDTLNKGTYAAYQRRTDRPIPVVVLSPR</sequence>
<dbReference type="EMBL" id="JAVDYG010000001">
    <property type="protein sequence ID" value="MDR7360787.1"/>
    <property type="molecule type" value="Genomic_DNA"/>
</dbReference>
<comment type="catalytic activity">
    <reaction evidence="2">
        <text>oxidized coenzyme F420-(gamma-L-Glu)(n) + a quinol + H(+) = reduced coenzyme F420-(gamma-L-Glu)(n) + a quinone</text>
        <dbReference type="Rhea" id="RHEA:39663"/>
        <dbReference type="Rhea" id="RHEA-COMP:12939"/>
        <dbReference type="Rhea" id="RHEA-COMP:14378"/>
        <dbReference type="ChEBI" id="CHEBI:15378"/>
        <dbReference type="ChEBI" id="CHEBI:24646"/>
        <dbReference type="ChEBI" id="CHEBI:132124"/>
        <dbReference type="ChEBI" id="CHEBI:133980"/>
        <dbReference type="ChEBI" id="CHEBI:139511"/>
    </reaction>
</comment>
<dbReference type="Proteomes" id="UP001183648">
    <property type="component" value="Unassembled WGS sequence"/>
</dbReference>
<proteinExistence type="inferred from homology"/>
<keyword evidence="4" id="KW-1185">Reference proteome</keyword>
<accession>A0ABU2BQ68</accession>
<gene>
    <name evidence="3" type="ORF">J2S63_000340</name>
</gene>
<dbReference type="Pfam" id="PF04075">
    <property type="entry name" value="F420H2_quin_red"/>
    <property type="match status" value="1"/>
</dbReference>
<dbReference type="InterPro" id="IPR004378">
    <property type="entry name" value="F420H2_quin_Rdtase"/>
</dbReference>
<evidence type="ECO:0000256" key="2">
    <source>
        <dbReference type="ARBA" id="ARBA00049106"/>
    </source>
</evidence>
<dbReference type="RefSeq" id="WP_310297780.1">
    <property type="nucleotide sequence ID" value="NZ_BAAAPS010000011.1"/>
</dbReference>
<comment type="caution">
    <text evidence="3">The sequence shown here is derived from an EMBL/GenBank/DDBJ whole genome shotgun (WGS) entry which is preliminary data.</text>
</comment>
<evidence type="ECO:0000256" key="1">
    <source>
        <dbReference type="ARBA" id="ARBA00008710"/>
    </source>
</evidence>
<dbReference type="PANTHER" id="PTHR39428:SF1">
    <property type="entry name" value="F420H(2)-DEPENDENT QUINONE REDUCTASE RV1261C"/>
    <property type="match status" value="1"/>
</dbReference>
<evidence type="ECO:0000313" key="4">
    <source>
        <dbReference type="Proteomes" id="UP001183648"/>
    </source>
</evidence>
<dbReference type="NCBIfam" id="TIGR00026">
    <property type="entry name" value="hi_GC_TIGR00026"/>
    <property type="match status" value="1"/>
</dbReference>
<comment type="similarity">
    <text evidence="1">Belongs to the F420H(2)-dependent quinone reductase family.</text>
</comment>
<dbReference type="Gene3D" id="2.30.110.10">
    <property type="entry name" value="Electron Transport, Fmn-binding Protein, Chain A"/>
    <property type="match status" value="1"/>
</dbReference>
<name>A0ABU2BQ68_9ACTN</name>
<reference evidence="3 4" key="1">
    <citation type="submission" date="2023-07" db="EMBL/GenBank/DDBJ databases">
        <title>Sequencing the genomes of 1000 actinobacteria strains.</title>
        <authorList>
            <person name="Klenk H.-P."/>
        </authorList>
    </citation>
    <scope>NUCLEOTIDE SEQUENCE [LARGE SCALE GENOMIC DNA]</scope>
    <source>
        <strain evidence="3 4">DSM 19426</strain>
    </source>
</reference>
<evidence type="ECO:0000313" key="3">
    <source>
        <dbReference type="EMBL" id="MDR7360787.1"/>
    </source>
</evidence>
<protein>
    <submittedName>
        <fullName evidence="3">Deazaflavin-dependent oxidoreductase (Nitroreductase family)</fullName>
    </submittedName>
</protein>
<dbReference type="InterPro" id="IPR012349">
    <property type="entry name" value="Split_barrel_FMN-bd"/>
</dbReference>
<organism evidence="3 4">
    <name type="scientific">Nocardioides marmoribigeumensis</name>
    <dbReference type="NCBI Taxonomy" id="433649"/>
    <lineage>
        <taxon>Bacteria</taxon>
        <taxon>Bacillati</taxon>
        <taxon>Actinomycetota</taxon>
        <taxon>Actinomycetes</taxon>
        <taxon>Propionibacteriales</taxon>
        <taxon>Nocardioidaceae</taxon>
        <taxon>Nocardioides</taxon>
    </lineage>
</organism>